<organism evidence="1">
    <name type="scientific">Pithovirus LCPAC202</name>
    <dbReference type="NCBI Taxonomy" id="2506592"/>
    <lineage>
        <taxon>Viruses</taxon>
        <taxon>Pithoviruses</taxon>
    </lineage>
</organism>
<protein>
    <submittedName>
        <fullName evidence="1">Uncharacterized protein</fullName>
    </submittedName>
</protein>
<name>A0A481Z673_9VIRU</name>
<evidence type="ECO:0000313" key="1">
    <source>
        <dbReference type="EMBL" id="QBK91348.1"/>
    </source>
</evidence>
<proteinExistence type="predicted"/>
<accession>A0A481Z673</accession>
<gene>
    <name evidence="1" type="ORF">LCPAC202_03220</name>
</gene>
<dbReference type="EMBL" id="MK500529">
    <property type="protein sequence ID" value="QBK91348.1"/>
    <property type="molecule type" value="Genomic_DNA"/>
</dbReference>
<sequence>MKGKSLKVYTDGEFDGNQTLFERLSNHLQIGVKASSKKLGVCLLRLLRCQIDCHHDLDIFWCVLDDKEIKKLLKSKEILEIEISWDKIIDILDGNFNNYVSEFDLGGTAEITLCGRELSGSLSEKGTKRTSGETVKTVIKRPTKDIALWGVDDLLKFVEEVG</sequence>
<reference evidence="1" key="1">
    <citation type="journal article" date="2019" name="MBio">
        <title>Virus Genomes from Deep Sea Sediments Expand the Ocean Megavirome and Support Independent Origins of Viral Gigantism.</title>
        <authorList>
            <person name="Backstrom D."/>
            <person name="Yutin N."/>
            <person name="Jorgensen S.L."/>
            <person name="Dharamshi J."/>
            <person name="Homa F."/>
            <person name="Zaremba-Niedwiedzka K."/>
            <person name="Spang A."/>
            <person name="Wolf Y.I."/>
            <person name="Koonin E.V."/>
            <person name="Ettema T.J."/>
        </authorList>
    </citation>
    <scope>NUCLEOTIDE SEQUENCE</scope>
</reference>